<feature type="domain" description="DUF8094" evidence="2">
    <location>
        <begin position="42"/>
        <end position="329"/>
    </location>
</feature>
<evidence type="ECO:0000313" key="3">
    <source>
        <dbReference type="EMBL" id="GEA89478.1"/>
    </source>
</evidence>
<comment type="caution">
    <text evidence="3">The sequence shown here is derived from an EMBL/GenBank/DDBJ whole genome shotgun (WGS) entry which is preliminary data.</text>
</comment>
<protein>
    <recommendedName>
        <fullName evidence="2">DUF8094 domain-containing protein</fullName>
    </recommendedName>
</protein>
<organism evidence="3 4">
    <name type="scientific">Cellulomonas cellasea</name>
    <dbReference type="NCBI Taxonomy" id="43670"/>
    <lineage>
        <taxon>Bacteria</taxon>
        <taxon>Bacillati</taxon>
        <taxon>Actinomycetota</taxon>
        <taxon>Actinomycetes</taxon>
        <taxon>Micrococcales</taxon>
        <taxon>Cellulomonadaceae</taxon>
        <taxon>Cellulomonas</taxon>
    </lineage>
</organism>
<dbReference type="AlphaFoldDB" id="A0A4Y3L3Q2"/>
<proteinExistence type="predicted"/>
<keyword evidence="1" id="KW-0732">Signal</keyword>
<keyword evidence="4" id="KW-1185">Reference proteome</keyword>
<feature type="signal peptide" evidence="1">
    <location>
        <begin position="1"/>
        <end position="25"/>
    </location>
</feature>
<reference evidence="3" key="1">
    <citation type="submission" date="2019-06" db="EMBL/GenBank/DDBJ databases">
        <title>Whole genome shotgun sequence of Cellulomonas cellasea NBRC 3753.</title>
        <authorList>
            <person name="Hosoyama A."/>
            <person name="Uohara A."/>
            <person name="Ohji S."/>
            <person name="Ichikawa N."/>
        </authorList>
    </citation>
    <scope>NUCLEOTIDE SEQUENCE [LARGE SCALE GENOMIC DNA]</scope>
    <source>
        <strain evidence="3">NBRC 3753</strain>
    </source>
</reference>
<evidence type="ECO:0000313" key="4">
    <source>
        <dbReference type="Proteomes" id="UP000317046"/>
    </source>
</evidence>
<evidence type="ECO:0000256" key="1">
    <source>
        <dbReference type="SAM" id="SignalP"/>
    </source>
</evidence>
<gene>
    <name evidence="3" type="ORF">CCE01nite_34270</name>
</gene>
<sequence>MSARARRGLPAAAALGLVLALGACATPPPEPQPEAVPAVAPPALTVAQSTGVLEDVGAVLAAGDATFDATGLPARLTGPALDVRRLEYARATSTGGTRLPTALPTEAQVTIVPDTTEWPRTQLVVTEQPETLEAPRILVLRQDSPREAYKLWGWARLGPGVQMPATAEPQYGSATIPPDSTALLVQPGSVLPQYADVLANGDASTYAATHPQDFFRQTIEAARANMQAAVAPVGTVAETYVPRVENPVALATADGGAIVVGAIDTTTTLAIAEPGIDLDPTTAALAGKPRVTSSLVSTWADVLVFYVPPADSETKQVQLLAGEHARTSVAGQ</sequence>
<evidence type="ECO:0000259" key="2">
    <source>
        <dbReference type="Pfam" id="PF26366"/>
    </source>
</evidence>
<dbReference type="PROSITE" id="PS51257">
    <property type="entry name" value="PROKAR_LIPOPROTEIN"/>
    <property type="match status" value="1"/>
</dbReference>
<dbReference type="InterPro" id="IPR058407">
    <property type="entry name" value="DUF8094"/>
</dbReference>
<feature type="chain" id="PRO_5021247142" description="DUF8094 domain-containing protein" evidence="1">
    <location>
        <begin position="26"/>
        <end position="332"/>
    </location>
</feature>
<dbReference type="Pfam" id="PF26366">
    <property type="entry name" value="DUF8094"/>
    <property type="match status" value="1"/>
</dbReference>
<name>A0A4Y3L3Q2_9CELL</name>
<dbReference type="EMBL" id="BJLR01000033">
    <property type="protein sequence ID" value="GEA89478.1"/>
    <property type="molecule type" value="Genomic_DNA"/>
</dbReference>
<dbReference type="RefSeq" id="WP_141372741.1">
    <property type="nucleotide sequence ID" value="NZ_BJLR01000033.1"/>
</dbReference>
<accession>A0A4Y3L3Q2</accession>
<dbReference type="Proteomes" id="UP000317046">
    <property type="component" value="Unassembled WGS sequence"/>
</dbReference>